<gene>
    <name evidence="5" type="ORF">DFR47_107110</name>
</gene>
<dbReference type="EMBL" id="QNRH01000007">
    <property type="protein sequence ID" value="RBO92211.1"/>
    <property type="molecule type" value="Genomic_DNA"/>
</dbReference>
<organism evidence="5 6">
    <name type="scientific">Pseudochrobactrum asaccharolyticum</name>
    <dbReference type="NCBI Taxonomy" id="354351"/>
    <lineage>
        <taxon>Bacteria</taxon>
        <taxon>Pseudomonadati</taxon>
        <taxon>Pseudomonadota</taxon>
        <taxon>Alphaproteobacteria</taxon>
        <taxon>Hyphomicrobiales</taxon>
        <taxon>Brucellaceae</taxon>
        <taxon>Pseudochrobactrum</taxon>
    </lineage>
</organism>
<comment type="caution">
    <text evidence="5">The sequence shown here is derived from an EMBL/GenBank/DDBJ whole genome shotgun (WGS) entry which is preliminary data.</text>
</comment>
<evidence type="ECO:0000256" key="3">
    <source>
        <dbReference type="ARBA" id="ARBA00023163"/>
    </source>
</evidence>
<accession>A0A366DQ39</accession>
<dbReference type="AlphaFoldDB" id="A0A366DQ39"/>
<dbReference type="SMART" id="SM00347">
    <property type="entry name" value="HTH_MARR"/>
    <property type="match status" value="1"/>
</dbReference>
<keyword evidence="2 5" id="KW-0238">DNA-binding</keyword>
<dbReference type="Pfam" id="PF22381">
    <property type="entry name" value="Staph_reg_Sar_Rot"/>
    <property type="match status" value="1"/>
</dbReference>
<evidence type="ECO:0000259" key="4">
    <source>
        <dbReference type="PROSITE" id="PS50995"/>
    </source>
</evidence>
<protein>
    <submittedName>
        <fullName evidence="5">DNA-binding MarR family transcriptional regulator</fullName>
    </submittedName>
</protein>
<dbReference type="GO" id="GO:0003700">
    <property type="term" value="F:DNA-binding transcription factor activity"/>
    <property type="evidence" value="ECO:0007669"/>
    <property type="project" value="InterPro"/>
</dbReference>
<dbReference type="InterPro" id="IPR036388">
    <property type="entry name" value="WH-like_DNA-bd_sf"/>
</dbReference>
<dbReference type="GO" id="GO:0006950">
    <property type="term" value="P:response to stress"/>
    <property type="evidence" value="ECO:0007669"/>
    <property type="project" value="TreeGrafter"/>
</dbReference>
<dbReference type="InterPro" id="IPR036390">
    <property type="entry name" value="WH_DNA-bd_sf"/>
</dbReference>
<sequence length="194" mass="22207">MEERVATALLEGRAGRSEAADSRISESDILHTKLWENPCWLSFRINYLALHYNNPIYGLIGADHDLLRPEFVVLYSLFLRDRTTLSEVVAGSGFPKNTLSRATKKLTRLKLVQREGDSDDLRRVVLCLTDTGRAIVEAKMTPMLERERLMLETLSPAERMMLSELLTKLVIASREWPETIASDLPERDEEFEQD</sequence>
<keyword evidence="6" id="KW-1185">Reference proteome</keyword>
<evidence type="ECO:0000256" key="1">
    <source>
        <dbReference type="ARBA" id="ARBA00023015"/>
    </source>
</evidence>
<dbReference type="SUPFAM" id="SSF46785">
    <property type="entry name" value="Winged helix' DNA-binding domain"/>
    <property type="match status" value="1"/>
</dbReference>
<dbReference type="InterPro" id="IPR000835">
    <property type="entry name" value="HTH_MarR-typ"/>
</dbReference>
<evidence type="ECO:0000256" key="2">
    <source>
        <dbReference type="ARBA" id="ARBA00023125"/>
    </source>
</evidence>
<dbReference type="PANTHER" id="PTHR33164">
    <property type="entry name" value="TRANSCRIPTIONAL REGULATOR, MARR FAMILY"/>
    <property type="match status" value="1"/>
</dbReference>
<proteinExistence type="predicted"/>
<feature type="domain" description="HTH marR-type" evidence="4">
    <location>
        <begin position="38"/>
        <end position="171"/>
    </location>
</feature>
<dbReference type="RefSeq" id="WP_113945529.1">
    <property type="nucleotide sequence ID" value="NZ_JBHEEG010000009.1"/>
</dbReference>
<evidence type="ECO:0000313" key="5">
    <source>
        <dbReference type="EMBL" id="RBO92211.1"/>
    </source>
</evidence>
<dbReference type="OrthoDB" id="8114524at2"/>
<name>A0A366DQ39_9HYPH</name>
<reference evidence="5 6" key="1">
    <citation type="submission" date="2018-06" db="EMBL/GenBank/DDBJ databases">
        <title>Genomic Encyclopedia of Type Strains, Phase IV (KMG-IV): sequencing the most valuable type-strain genomes for metagenomic binning, comparative biology and taxonomic classification.</title>
        <authorList>
            <person name="Goeker M."/>
        </authorList>
    </citation>
    <scope>NUCLEOTIDE SEQUENCE [LARGE SCALE GENOMIC DNA]</scope>
    <source>
        <strain evidence="5 6">DSM 25619</strain>
    </source>
</reference>
<dbReference type="PROSITE" id="PS50995">
    <property type="entry name" value="HTH_MARR_2"/>
    <property type="match status" value="1"/>
</dbReference>
<dbReference type="InterPro" id="IPR055166">
    <property type="entry name" value="Transc_reg_Sar_Rot_HTH"/>
</dbReference>
<evidence type="ECO:0000313" key="6">
    <source>
        <dbReference type="Proteomes" id="UP000252893"/>
    </source>
</evidence>
<keyword evidence="1" id="KW-0805">Transcription regulation</keyword>
<dbReference type="Proteomes" id="UP000252893">
    <property type="component" value="Unassembled WGS sequence"/>
</dbReference>
<dbReference type="Gene3D" id="1.10.10.10">
    <property type="entry name" value="Winged helix-like DNA-binding domain superfamily/Winged helix DNA-binding domain"/>
    <property type="match status" value="1"/>
</dbReference>
<keyword evidence="3" id="KW-0804">Transcription</keyword>
<dbReference type="GO" id="GO:0003677">
    <property type="term" value="F:DNA binding"/>
    <property type="evidence" value="ECO:0007669"/>
    <property type="project" value="UniProtKB-KW"/>
</dbReference>
<dbReference type="PANTHER" id="PTHR33164:SF43">
    <property type="entry name" value="HTH-TYPE TRANSCRIPTIONAL REPRESSOR YETL"/>
    <property type="match status" value="1"/>
</dbReference>
<dbReference type="InterPro" id="IPR039422">
    <property type="entry name" value="MarR/SlyA-like"/>
</dbReference>